<dbReference type="Pfam" id="PF00646">
    <property type="entry name" value="F-box"/>
    <property type="match status" value="1"/>
</dbReference>
<dbReference type="Pfam" id="PF23622">
    <property type="entry name" value="LRR_At1g61320_AtMIF1"/>
    <property type="match status" value="1"/>
</dbReference>
<dbReference type="InterPro" id="IPR001810">
    <property type="entry name" value="F-box_dom"/>
</dbReference>
<protein>
    <submittedName>
        <fullName evidence="3">Uncharacterized protein</fullName>
    </submittedName>
</protein>
<dbReference type="InterPro" id="IPR036047">
    <property type="entry name" value="F-box-like_dom_sf"/>
</dbReference>
<dbReference type="SUPFAM" id="SSF81383">
    <property type="entry name" value="F-box domain"/>
    <property type="match status" value="1"/>
</dbReference>
<dbReference type="PANTHER" id="PTHR34145">
    <property type="entry name" value="OS02G0105600 PROTEIN"/>
    <property type="match status" value="1"/>
</dbReference>
<proteinExistence type="predicted"/>
<dbReference type="InterPro" id="IPR053772">
    <property type="entry name" value="At1g61320/At1g61330-like"/>
</dbReference>
<reference evidence="3 4" key="1">
    <citation type="submission" date="2024-11" db="EMBL/GenBank/DDBJ databases">
        <title>A near-complete genome assembly of Cinchona calisaya.</title>
        <authorList>
            <person name="Lian D.C."/>
            <person name="Zhao X.W."/>
            <person name="Wei L."/>
        </authorList>
    </citation>
    <scope>NUCLEOTIDE SEQUENCE [LARGE SCALE GENOMIC DNA]</scope>
    <source>
        <tissue evidence="3">Nenye</tissue>
    </source>
</reference>
<evidence type="ECO:0000259" key="2">
    <source>
        <dbReference type="Pfam" id="PF23622"/>
    </source>
</evidence>
<accession>A0ABD2ZRK6</accession>
<name>A0ABD2ZRK6_9GENT</name>
<dbReference type="Gene3D" id="1.20.1280.50">
    <property type="match status" value="1"/>
</dbReference>
<keyword evidence="4" id="KW-1185">Reference proteome</keyword>
<dbReference type="SUPFAM" id="SSF52047">
    <property type="entry name" value="RNI-like"/>
    <property type="match status" value="1"/>
</dbReference>
<comment type="caution">
    <text evidence="3">The sequence shown here is derived from an EMBL/GenBank/DDBJ whole genome shotgun (WGS) entry which is preliminary data.</text>
</comment>
<evidence type="ECO:0000313" key="4">
    <source>
        <dbReference type="Proteomes" id="UP001630127"/>
    </source>
</evidence>
<feature type="domain" description="F-box" evidence="1">
    <location>
        <begin position="13"/>
        <end position="52"/>
    </location>
</feature>
<feature type="domain" description="At1g61320/AtMIF1 LRR" evidence="2">
    <location>
        <begin position="161"/>
        <end position="311"/>
    </location>
</feature>
<dbReference type="PANTHER" id="PTHR34145:SF28">
    <property type="entry name" value="F-BOX DOMAIN-CONTAINING PROTEIN"/>
    <property type="match status" value="1"/>
</dbReference>
<evidence type="ECO:0000259" key="1">
    <source>
        <dbReference type="Pfam" id="PF00646"/>
    </source>
</evidence>
<dbReference type="InterPro" id="IPR032675">
    <property type="entry name" value="LRR_dom_sf"/>
</dbReference>
<dbReference type="Proteomes" id="UP001630127">
    <property type="component" value="Unassembled WGS sequence"/>
</dbReference>
<gene>
    <name evidence="3" type="ORF">ACH5RR_018951</name>
</gene>
<dbReference type="Gene3D" id="3.80.10.10">
    <property type="entry name" value="Ribonuclease Inhibitor"/>
    <property type="match status" value="1"/>
</dbReference>
<dbReference type="InterPro" id="IPR055357">
    <property type="entry name" value="LRR_At1g61320_AtMIF1"/>
</dbReference>
<sequence>MKQQRIDDDDDQWQRLPQHVTQHILSYMPTNCAAKMSLLSKSWYTMWSTNPILNIDLDDVAFNKVRCPKSIYWPIVVDDVRDEFMNYLNKSLKRYQNQNDCVHRLNLSMRCLSCPDSSFFIRKVFDNIEKEAGLVHGVCFSFTLCGTEHGLPDFFRILQAKQLRELNVKGCSLRQQFGYKEIKCCLLNRLFLENVFIDEATVQGLFSRCPLIESLKLVNFYGLQRIKVTNDLRYLKECVISAMMCINSEIEVESQSLESFCCYCPWRRTNLKLHPCQNLKKLSMHNLRIKDIFFRNLADEFPKLEDLIVTDCYGYERIDISGNWLKSITISIGSGDCGF</sequence>
<evidence type="ECO:0000313" key="3">
    <source>
        <dbReference type="EMBL" id="KAL3520802.1"/>
    </source>
</evidence>
<dbReference type="EMBL" id="JBJUIK010000008">
    <property type="protein sequence ID" value="KAL3520802.1"/>
    <property type="molecule type" value="Genomic_DNA"/>
</dbReference>
<dbReference type="AlphaFoldDB" id="A0ABD2ZRK6"/>
<organism evidence="3 4">
    <name type="scientific">Cinchona calisaya</name>
    <dbReference type="NCBI Taxonomy" id="153742"/>
    <lineage>
        <taxon>Eukaryota</taxon>
        <taxon>Viridiplantae</taxon>
        <taxon>Streptophyta</taxon>
        <taxon>Embryophyta</taxon>
        <taxon>Tracheophyta</taxon>
        <taxon>Spermatophyta</taxon>
        <taxon>Magnoliopsida</taxon>
        <taxon>eudicotyledons</taxon>
        <taxon>Gunneridae</taxon>
        <taxon>Pentapetalae</taxon>
        <taxon>asterids</taxon>
        <taxon>lamiids</taxon>
        <taxon>Gentianales</taxon>
        <taxon>Rubiaceae</taxon>
        <taxon>Cinchonoideae</taxon>
        <taxon>Cinchoneae</taxon>
        <taxon>Cinchona</taxon>
    </lineage>
</organism>